<evidence type="ECO:0000259" key="9">
    <source>
        <dbReference type="PROSITE" id="PS50109"/>
    </source>
</evidence>
<dbReference type="Gene3D" id="3.30.450.20">
    <property type="entry name" value="PAS domain"/>
    <property type="match status" value="5"/>
</dbReference>
<dbReference type="PROSITE" id="PS50113">
    <property type="entry name" value="PAC"/>
    <property type="match status" value="4"/>
</dbReference>
<accession>A0ABZ0S8D3</accession>
<evidence type="ECO:0000259" key="12">
    <source>
        <dbReference type="PROSITE" id="PS50113"/>
    </source>
</evidence>
<dbReference type="InterPro" id="IPR001789">
    <property type="entry name" value="Sig_transdc_resp-reg_receiver"/>
</dbReference>
<dbReference type="InterPro" id="IPR005467">
    <property type="entry name" value="His_kinase_dom"/>
</dbReference>
<keyword evidence="14" id="KW-1185">Reference proteome</keyword>
<feature type="compositionally biased region" description="Gly residues" evidence="7">
    <location>
        <begin position="187"/>
        <end position="205"/>
    </location>
</feature>
<feature type="transmembrane region" description="Helical" evidence="8">
    <location>
        <begin position="228"/>
        <end position="249"/>
    </location>
</feature>
<dbReference type="EC" id="2.7.13.3" evidence="2"/>
<feature type="modified residue" description="4-aspartylphosphate" evidence="5">
    <location>
        <position position="1434"/>
    </location>
</feature>
<dbReference type="SMART" id="SM00091">
    <property type="entry name" value="PAS"/>
    <property type="match status" value="5"/>
</dbReference>
<dbReference type="CDD" id="cd00130">
    <property type="entry name" value="PAS"/>
    <property type="match status" value="5"/>
</dbReference>
<evidence type="ECO:0000256" key="4">
    <source>
        <dbReference type="ARBA" id="ARBA00023012"/>
    </source>
</evidence>
<dbReference type="SMART" id="SM00448">
    <property type="entry name" value="REC"/>
    <property type="match status" value="2"/>
</dbReference>
<evidence type="ECO:0000256" key="6">
    <source>
        <dbReference type="SAM" id="Coils"/>
    </source>
</evidence>
<dbReference type="PROSITE" id="PS50112">
    <property type="entry name" value="PAS"/>
    <property type="match status" value="4"/>
</dbReference>
<evidence type="ECO:0000313" key="13">
    <source>
        <dbReference type="EMBL" id="WPL17177.1"/>
    </source>
</evidence>
<dbReference type="CDD" id="cd00156">
    <property type="entry name" value="REC"/>
    <property type="match status" value="1"/>
</dbReference>
<dbReference type="PROSITE" id="PS50110">
    <property type="entry name" value="RESPONSE_REGULATORY"/>
    <property type="match status" value="2"/>
</dbReference>
<keyword evidence="8" id="KW-1133">Transmembrane helix</keyword>
<keyword evidence="8" id="KW-0812">Transmembrane</keyword>
<feature type="domain" description="Histidine kinase" evidence="9">
    <location>
        <begin position="932"/>
        <end position="1175"/>
    </location>
</feature>
<feature type="domain" description="Response regulatory" evidence="10">
    <location>
        <begin position="1199"/>
        <end position="1320"/>
    </location>
</feature>
<dbReference type="Proteomes" id="UP001432180">
    <property type="component" value="Chromosome"/>
</dbReference>
<dbReference type="PRINTS" id="PR00344">
    <property type="entry name" value="BCTRLSENSOR"/>
</dbReference>
<dbReference type="NCBIfam" id="TIGR00229">
    <property type="entry name" value="sensory_box"/>
    <property type="match status" value="3"/>
</dbReference>
<evidence type="ECO:0000256" key="2">
    <source>
        <dbReference type="ARBA" id="ARBA00012438"/>
    </source>
</evidence>
<feature type="compositionally biased region" description="Low complexity" evidence="7">
    <location>
        <begin position="1073"/>
        <end position="1085"/>
    </location>
</feature>
<evidence type="ECO:0000256" key="3">
    <source>
        <dbReference type="ARBA" id="ARBA00022553"/>
    </source>
</evidence>
<feature type="domain" description="Response regulatory" evidence="10">
    <location>
        <begin position="1385"/>
        <end position="1504"/>
    </location>
</feature>
<proteinExistence type="predicted"/>
<dbReference type="Pfam" id="PF00072">
    <property type="entry name" value="Response_reg"/>
    <property type="match status" value="2"/>
</dbReference>
<feature type="coiled-coil region" evidence="6">
    <location>
        <begin position="898"/>
        <end position="932"/>
    </location>
</feature>
<dbReference type="SUPFAM" id="SSF55785">
    <property type="entry name" value="PYP-like sensor domain (PAS domain)"/>
    <property type="match status" value="5"/>
</dbReference>
<dbReference type="InterPro" id="IPR035965">
    <property type="entry name" value="PAS-like_dom_sf"/>
</dbReference>
<feature type="domain" description="PAC" evidence="12">
    <location>
        <begin position="717"/>
        <end position="769"/>
    </location>
</feature>
<feature type="domain" description="PAS" evidence="11">
    <location>
        <begin position="522"/>
        <end position="592"/>
    </location>
</feature>
<evidence type="ECO:0000256" key="5">
    <source>
        <dbReference type="PROSITE-ProRule" id="PRU00169"/>
    </source>
</evidence>
<dbReference type="InterPro" id="IPR000014">
    <property type="entry name" value="PAS"/>
</dbReference>
<feature type="domain" description="PAC" evidence="12">
    <location>
        <begin position="849"/>
        <end position="900"/>
    </location>
</feature>
<feature type="domain" description="PAC" evidence="12">
    <location>
        <begin position="336"/>
        <end position="388"/>
    </location>
</feature>
<dbReference type="InterPro" id="IPR001610">
    <property type="entry name" value="PAC"/>
</dbReference>
<dbReference type="SUPFAM" id="SSF47384">
    <property type="entry name" value="Homodimeric domain of signal transducing histidine kinase"/>
    <property type="match status" value="1"/>
</dbReference>
<keyword evidence="13" id="KW-0418">Kinase</keyword>
<dbReference type="Pfam" id="PF00512">
    <property type="entry name" value="HisKA"/>
    <property type="match status" value="1"/>
</dbReference>
<dbReference type="InterPro" id="IPR013655">
    <property type="entry name" value="PAS_fold_3"/>
</dbReference>
<dbReference type="Pfam" id="PF02518">
    <property type="entry name" value="HATPase_c"/>
    <property type="match status" value="1"/>
</dbReference>
<feature type="domain" description="PAS" evidence="11">
    <location>
        <begin position="284"/>
        <end position="332"/>
    </location>
</feature>
<keyword evidence="3 5" id="KW-0597">Phosphoprotein</keyword>
<keyword evidence="6" id="KW-0175">Coiled coil</keyword>
<dbReference type="SUPFAM" id="SSF55874">
    <property type="entry name" value="ATPase domain of HSP90 chaperone/DNA topoisomerase II/histidine kinase"/>
    <property type="match status" value="1"/>
</dbReference>
<keyword evidence="4" id="KW-0902">Two-component regulatory system</keyword>
<name>A0ABZ0S8D3_9GAMM</name>
<keyword evidence="8" id="KW-0472">Membrane</keyword>
<dbReference type="GO" id="GO:0004673">
    <property type="term" value="F:protein histidine kinase activity"/>
    <property type="evidence" value="ECO:0007669"/>
    <property type="project" value="UniProtKB-EC"/>
</dbReference>
<feature type="compositionally biased region" description="Low complexity" evidence="7">
    <location>
        <begin position="1355"/>
        <end position="1368"/>
    </location>
</feature>
<dbReference type="PANTHER" id="PTHR45339:SF1">
    <property type="entry name" value="HYBRID SIGNAL TRANSDUCTION HISTIDINE KINASE J"/>
    <property type="match status" value="1"/>
</dbReference>
<dbReference type="Gene3D" id="1.10.287.130">
    <property type="match status" value="1"/>
</dbReference>
<dbReference type="RefSeq" id="WP_328987698.1">
    <property type="nucleotide sequence ID" value="NZ_CP121472.1"/>
</dbReference>
<dbReference type="CDD" id="cd00082">
    <property type="entry name" value="HisKA"/>
    <property type="match status" value="1"/>
</dbReference>
<dbReference type="InterPro" id="IPR003594">
    <property type="entry name" value="HATPase_dom"/>
</dbReference>
<dbReference type="InterPro" id="IPR036097">
    <property type="entry name" value="HisK_dim/P_sf"/>
</dbReference>
<dbReference type="InterPro" id="IPR003661">
    <property type="entry name" value="HisK_dim/P_dom"/>
</dbReference>
<feature type="region of interest" description="Disordered" evidence="7">
    <location>
        <begin position="1346"/>
        <end position="1375"/>
    </location>
</feature>
<feature type="modified residue" description="4-aspartylphosphate" evidence="5">
    <location>
        <position position="1253"/>
    </location>
</feature>
<dbReference type="Pfam" id="PF08447">
    <property type="entry name" value="PAS_3"/>
    <property type="match status" value="5"/>
</dbReference>
<dbReference type="SMART" id="SM00387">
    <property type="entry name" value="HATPase_c"/>
    <property type="match status" value="1"/>
</dbReference>
<dbReference type="InterPro" id="IPR004358">
    <property type="entry name" value="Sig_transdc_His_kin-like_C"/>
</dbReference>
<evidence type="ECO:0000256" key="7">
    <source>
        <dbReference type="SAM" id="MobiDB-lite"/>
    </source>
</evidence>
<dbReference type="InterPro" id="IPR011006">
    <property type="entry name" value="CheY-like_superfamily"/>
</dbReference>
<reference evidence="13 14" key="1">
    <citation type="journal article" date="2023" name="Microorganisms">
        <title>Thiorhodovibrio frisius and Trv. litoralis spp. nov., Two Novel Members from a Clade of Fastidious Purple Sulfur Bacteria That Exhibit Unique Red-Shifted Light-Harvesting Capabilities.</title>
        <authorList>
            <person name="Methner A."/>
            <person name="Kuzyk S.B."/>
            <person name="Petersen J."/>
            <person name="Bauer S."/>
            <person name="Brinkmann H."/>
            <person name="Sichau K."/>
            <person name="Wanner G."/>
            <person name="Wolf J."/>
            <person name="Neumann-Schaal M."/>
            <person name="Henke P."/>
            <person name="Tank M."/>
            <person name="Sproer C."/>
            <person name="Bunk B."/>
            <person name="Overmann J."/>
        </authorList>
    </citation>
    <scope>NUCLEOTIDE SEQUENCE [LARGE SCALE GENOMIC DNA]</scope>
    <source>
        <strain evidence="13 14">DSM 6702</strain>
    </source>
</reference>
<dbReference type="PANTHER" id="PTHR45339">
    <property type="entry name" value="HYBRID SIGNAL TRANSDUCTION HISTIDINE KINASE J"/>
    <property type="match status" value="1"/>
</dbReference>
<keyword evidence="13" id="KW-0808">Transferase</keyword>
<gene>
    <name evidence="13" type="primary">barA_15</name>
    <name evidence="13" type="ORF">Thiowin_02173</name>
</gene>
<feature type="domain" description="PAC" evidence="12">
    <location>
        <begin position="466"/>
        <end position="521"/>
    </location>
</feature>
<feature type="region of interest" description="Disordered" evidence="7">
    <location>
        <begin position="182"/>
        <end position="207"/>
    </location>
</feature>
<evidence type="ECO:0000256" key="8">
    <source>
        <dbReference type="SAM" id="Phobius"/>
    </source>
</evidence>
<protein>
    <recommendedName>
        <fullName evidence="2">histidine kinase</fullName>
        <ecNumber evidence="2">2.7.13.3</ecNumber>
    </recommendedName>
</protein>
<organism evidence="13 14">
    <name type="scientific">Thiorhodovibrio winogradskyi</name>
    <dbReference type="NCBI Taxonomy" id="77007"/>
    <lineage>
        <taxon>Bacteria</taxon>
        <taxon>Pseudomonadati</taxon>
        <taxon>Pseudomonadota</taxon>
        <taxon>Gammaproteobacteria</taxon>
        <taxon>Chromatiales</taxon>
        <taxon>Chromatiaceae</taxon>
        <taxon>Thiorhodovibrio</taxon>
    </lineage>
</organism>
<dbReference type="SMART" id="SM00086">
    <property type="entry name" value="PAC"/>
    <property type="match status" value="5"/>
</dbReference>
<dbReference type="InterPro" id="IPR036890">
    <property type="entry name" value="HATPase_C_sf"/>
</dbReference>
<dbReference type="Gene3D" id="3.40.50.2300">
    <property type="match status" value="2"/>
</dbReference>
<feature type="domain" description="PAS" evidence="11">
    <location>
        <begin position="642"/>
        <end position="714"/>
    </location>
</feature>
<dbReference type="SMART" id="SM00388">
    <property type="entry name" value="HisKA"/>
    <property type="match status" value="1"/>
</dbReference>
<feature type="domain" description="PAS" evidence="11">
    <location>
        <begin position="389"/>
        <end position="462"/>
    </location>
</feature>
<evidence type="ECO:0000259" key="10">
    <source>
        <dbReference type="PROSITE" id="PS50110"/>
    </source>
</evidence>
<dbReference type="Gene3D" id="2.10.70.100">
    <property type="match status" value="1"/>
</dbReference>
<dbReference type="Gene3D" id="3.30.565.10">
    <property type="entry name" value="Histidine kinase-like ATPase, C-terminal domain"/>
    <property type="match status" value="1"/>
</dbReference>
<dbReference type="SUPFAM" id="SSF52172">
    <property type="entry name" value="CheY-like"/>
    <property type="match status" value="2"/>
</dbReference>
<dbReference type="CDD" id="cd16922">
    <property type="entry name" value="HATPase_EvgS-ArcB-TorS-like"/>
    <property type="match status" value="1"/>
</dbReference>
<dbReference type="InterPro" id="IPR000700">
    <property type="entry name" value="PAS-assoc_C"/>
</dbReference>
<evidence type="ECO:0000313" key="14">
    <source>
        <dbReference type="Proteomes" id="UP001432180"/>
    </source>
</evidence>
<feature type="transmembrane region" description="Helical" evidence="8">
    <location>
        <begin position="20"/>
        <end position="41"/>
    </location>
</feature>
<dbReference type="PROSITE" id="PS50109">
    <property type="entry name" value="HIS_KIN"/>
    <property type="match status" value="1"/>
</dbReference>
<evidence type="ECO:0000256" key="1">
    <source>
        <dbReference type="ARBA" id="ARBA00000085"/>
    </source>
</evidence>
<comment type="catalytic activity">
    <reaction evidence="1">
        <text>ATP + protein L-histidine = ADP + protein N-phospho-L-histidine.</text>
        <dbReference type="EC" id="2.7.13.3"/>
    </reaction>
</comment>
<sequence length="1516" mass="168729">MSNHRDRSPALAQARRSPIALIAVASAGVVLTLAVFAVIIWDLERDMRDHWLERARLMAAMLDPARVAALTATPADLDRPGFQQLSAQLSQARATYPKLRYIYLMRLEPGYANATPAVPVFLLDVQNEALEETPPTPPGEPFPEASPELLSVFASGQGLVEGPVRDRWGLWVSALAPLPADSETRGGDSGLYGGSDSGSDSGPGSGTPDIIGLDIDAGDWYRTLVLRAIPAIILTTATLIGIGILVLAWRARDRAEHKLRAERDLFSDGPVCTLSWSASEPWAVLRASSNAETVLGHSPEQLQATDFHFAELIHPEDRPQIRADLAEHIQQGADFFTQSYRLHHGDGQDRWMREFTRLIRDASGKVVEIHGYLFDQSPLRDIERTLQHERQRLAGILEGTRVGTWEWQVQTGEVVFNERWAEIIGYRLEELAPLSIDTWMRLAHPDDLAASERLLQAHFRGELDFYELESRMRHKDGHWVWVLDRGRVFAWSDDQPPRPLLMLGTHQDITERKQAELLLREKKEELDRYFAYSLDLLIIADLQGQFLRVNPEWERVLGYPVTDLIGRPFFAFIHPEDIAATEAAVRDLDRGQTVFGFENRYRCQDGSYRWLEWRARVNDGRIYAVARDTTDRRAAEQALALAHERMKLAAEAARFGVWDYDVANDQLAWDESMFRLYGVDPAHFCGKLSDWTDALHPDDVASSVSEVEATMRGERDLAVEFRVRWPNGELRRLKGVALVVRDANGHALRMTGINYDITDRWRAEQAMRASAELLEKLSRQVPGFLYQYAYHPDGRGCFPFASEHIEEIYEVKPEQVRTDATLVLQRLHPADRARVEASIQASAQDLSRWECEFRVNLPTRGQRWLHGAANPERLDDGSVLWHGHIADITESKRTEQALREANSALEASIRRANALTEKAESANRAKSEFLANMSHEIRTPMNGVIGMTSLLLETALSAQQRQYAEVIRSSGESLMTVINDILDFSKIEAGKLELELIPFDLTEMLEDFAAGFALRAHEKSLEFICDPAPDLPTQVRGDPGRLRQILTNLAGNAIKFTEAGEVSIGVRLADYQPPSSTPTSLPATPHTDRQGRAHPERVRLRFAVADTGIGIPAEKVDGLFQKFTQVDTSTTRRFGGTGLGLAIARQLAELMDGEIGVTSAVGEGSTFWFEINLERLPEARDKAAPDPALASPVDLTGKRVLIVDDNATNRQVLHRRLSDWRMQAVESAEGADALRLLYQGCHDQNPFALALIDLQMPGMDGAALGRAIRTDARFADLRLALLPSLVEARDLQRFTAMGFDACLPKPIRHQELRRLLETLCSKPTHRPVKPPPASLVDSMPYSRAASITASPNTPEPSSSIPEASSANSHPEPASRQFPADLCHARILLAEDHAINQQVALGLLRQLGLKSDAVANGEEALAALRQHPYDLVLMDVQMPVLDGLDATRRIREGKSGAPDPAIPIIALTAHAMAGDRERCLAAGMNDYLSKPLAADAVAKALQHWLSKKKTSTTARTT</sequence>
<dbReference type="EMBL" id="CP121472">
    <property type="protein sequence ID" value="WPL17177.1"/>
    <property type="molecule type" value="Genomic_DNA"/>
</dbReference>
<feature type="region of interest" description="Disordered" evidence="7">
    <location>
        <begin position="1073"/>
        <end position="1094"/>
    </location>
</feature>
<dbReference type="CDD" id="cd17546">
    <property type="entry name" value="REC_hyHK_CKI1_RcsC-like"/>
    <property type="match status" value="1"/>
</dbReference>
<evidence type="ECO:0000259" key="11">
    <source>
        <dbReference type="PROSITE" id="PS50112"/>
    </source>
</evidence>